<feature type="transmembrane region" description="Helical" evidence="6">
    <location>
        <begin position="280"/>
        <end position="301"/>
    </location>
</feature>
<comment type="subcellular location">
    <subcellularLocation>
        <location evidence="1">Cell membrane</location>
        <topology evidence="1">Multi-pass membrane protein</topology>
    </subcellularLocation>
</comment>
<dbReference type="OrthoDB" id="8477889at2"/>
<reference evidence="8 10" key="1">
    <citation type="submission" date="2016-10" db="EMBL/GenBank/DDBJ databases">
        <authorList>
            <person name="Cai Z."/>
        </authorList>
    </citation>
    <scope>NUCLEOTIDE SEQUENCE [LARGE SCALE GENOMIC DNA]</scope>
    <source>
        <strain evidence="8 10">DSM 25227</strain>
    </source>
</reference>
<dbReference type="GO" id="GO:0043190">
    <property type="term" value="C:ATP-binding cassette (ABC) transporter complex"/>
    <property type="evidence" value="ECO:0007669"/>
    <property type="project" value="InterPro"/>
</dbReference>
<evidence type="ECO:0000256" key="6">
    <source>
        <dbReference type="SAM" id="Phobius"/>
    </source>
</evidence>
<dbReference type="EMBL" id="UETC01000002">
    <property type="protein sequence ID" value="SSA41464.1"/>
    <property type="molecule type" value="Genomic_DNA"/>
</dbReference>
<dbReference type="Proteomes" id="UP000251571">
    <property type="component" value="Unassembled WGS sequence"/>
</dbReference>
<feature type="transmembrane region" description="Helical" evidence="6">
    <location>
        <begin position="337"/>
        <end position="358"/>
    </location>
</feature>
<evidence type="ECO:0000256" key="1">
    <source>
        <dbReference type="ARBA" id="ARBA00004651"/>
    </source>
</evidence>
<evidence type="ECO:0000256" key="2">
    <source>
        <dbReference type="ARBA" id="ARBA00022475"/>
    </source>
</evidence>
<dbReference type="Proteomes" id="UP000245839">
    <property type="component" value="Unassembled WGS sequence"/>
</dbReference>
<feature type="transmembrane region" description="Helical" evidence="6">
    <location>
        <begin position="49"/>
        <end position="77"/>
    </location>
</feature>
<reference evidence="7 9" key="2">
    <citation type="submission" date="2018-03" db="EMBL/GenBank/DDBJ databases">
        <title>Genomic Encyclopedia of Archaeal and Bacterial Type Strains, Phase II (KMG-II): from individual species to whole genera.</title>
        <authorList>
            <person name="Goeker M."/>
        </authorList>
    </citation>
    <scope>NUCLEOTIDE SEQUENCE [LARGE SCALE GENOMIC DNA]</scope>
    <source>
        <strain evidence="7 9">DSM 25227</strain>
    </source>
</reference>
<feature type="transmembrane region" description="Helical" evidence="6">
    <location>
        <begin position="103"/>
        <end position="122"/>
    </location>
</feature>
<protein>
    <submittedName>
        <fullName evidence="8">Lipopolysaccharide export system permease protein</fullName>
    </submittedName>
</protein>
<organism evidence="8 10">
    <name type="scientific">Jannaschia seohaensis</name>
    <dbReference type="NCBI Taxonomy" id="475081"/>
    <lineage>
        <taxon>Bacteria</taxon>
        <taxon>Pseudomonadati</taxon>
        <taxon>Pseudomonadota</taxon>
        <taxon>Alphaproteobacteria</taxon>
        <taxon>Rhodobacterales</taxon>
        <taxon>Roseobacteraceae</taxon>
        <taxon>Jannaschia</taxon>
    </lineage>
</organism>
<feature type="transmembrane region" description="Helical" evidence="6">
    <location>
        <begin position="12"/>
        <end position="29"/>
    </location>
</feature>
<evidence type="ECO:0000313" key="9">
    <source>
        <dbReference type="Proteomes" id="UP000245839"/>
    </source>
</evidence>
<evidence type="ECO:0000313" key="7">
    <source>
        <dbReference type="EMBL" id="PWJ21054.1"/>
    </source>
</evidence>
<evidence type="ECO:0000256" key="3">
    <source>
        <dbReference type="ARBA" id="ARBA00022692"/>
    </source>
</evidence>
<keyword evidence="4 6" id="KW-1133">Transmembrane helix</keyword>
<keyword evidence="5 6" id="KW-0472">Membrane</keyword>
<dbReference type="InterPro" id="IPR030922">
    <property type="entry name" value="LptF"/>
</dbReference>
<keyword evidence="2" id="KW-1003">Cell membrane</keyword>
<sequence>MGTFDRYLAGQLLTYFGFFSLVLVAVYWVNRAIGLFDRLIEGGAGLGLFLEFTALSLPNVIFIVLPVSALVAVLYGINRMSADSEMVVAQTTGLGPWHLARPVAIFGLIVALMVTVLAHLLVPASRTALAERGAALSQDVTARFLKEGEFLHPGDGVTVYVREITEAGELLGLFLQDRRHGETRTSYTAERALLVRGDAGTRLVMFDGMAQTLTVADRRIVTVSFEDFAYDLAGLTEGAGDRRRDPRELPTLALLRGDAAAQAATGEGPAVLVSEGHIRIVEAIFAFSVPLLALGCLLQGGYSRLGLWRQIMVAVLLAITLKMLVNAAENAARDDGALWPLLYVPPGLGLGLSAALLWRAAVGRRPFARGLPA</sequence>
<dbReference type="NCBIfam" id="TIGR04407">
    <property type="entry name" value="LptF_YjgP"/>
    <property type="match status" value="1"/>
</dbReference>
<keyword evidence="3 6" id="KW-0812">Transmembrane</keyword>
<accession>A0A2Y9AA71</accession>
<evidence type="ECO:0000313" key="8">
    <source>
        <dbReference type="EMBL" id="SSA41464.1"/>
    </source>
</evidence>
<evidence type="ECO:0000256" key="5">
    <source>
        <dbReference type="ARBA" id="ARBA00023136"/>
    </source>
</evidence>
<evidence type="ECO:0000313" key="10">
    <source>
        <dbReference type="Proteomes" id="UP000251571"/>
    </source>
</evidence>
<dbReference type="PANTHER" id="PTHR33529:SF6">
    <property type="entry name" value="YJGP_YJGQ FAMILY PERMEASE"/>
    <property type="match status" value="1"/>
</dbReference>
<dbReference type="GO" id="GO:0015920">
    <property type="term" value="P:lipopolysaccharide transport"/>
    <property type="evidence" value="ECO:0007669"/>
    <property type="project" value="TreeGrafter"/>
</dbReference>
<evidence type="ECO:0000256" key="4">
    <source>
        <dbReference type="ARBA" id="ARBA00022989"/>
    </source>
</evidence>
<dbReference type="Pfam" id="PF03739">
    <property type="entry name" value="LptF_LptG"/>
    <property type="match status" value="1"/>
</dbReference>
<name>A0A2Y9AA71_9RHOB</name>
<feature type="transmembrane region" description="Helical" evidence="6">
    <location>
        <begin position="307"/>
        <end position="325"/>
    </location>
</feature>
<dbReference type="InterPro" id="IPR005495">
    <property type="entry name" value="LptG/LptF_permease"/>
</dbReference>
<dbReference type="EMBL" id="QGDJ01000002">
    <property type="protein sequence ID" value="PWJ21054.1"/>
    <property type="molecule type" value="Genomic_DNA"/>
</dbReference>
<dbReference type="RefSeq" id="WP_109563404.1">
    <property type="nucleotide sequence ID" value="NZ_QGDJ01000002.1"/>
</dbReference>
<dbReference type="PANTHER" id="PTHR33529">
    <property type="entry name" value="SLR0882 PROTEIN-RELATED"/>
    <property type="match status" value="1"/>
</dbReference>
<keyword evidence="9" id="KW-1185">Reference proteome</keyword>
<proteinExistence type="predicted"/>
<gene>
    <name evidence="7" type="ORF">BCF38_102302</name>
    <name evidence="8" type="ORF">SAMN05421539_102302</name>
</gene>
<dbReference type="GO" id="GO:0055085">
    <property type="term" value="P:transmembrane transport"/>
    <property type="evidence" value="ECO:0007669"/>
    <property type="project" value="InterPro"/>
</dbReference>
<dbReference type="AlphaFoldDB" id="A0A2Y9AA71"/>